<feature type="signal peptide" evidence="1">
    <location>
        <begin position="1"/>
        <end position="19"/>
    </location>
</feature>
<dbReference type="EMBL" id="JAQQLF010000013">
    <property type="protein sequence ID" value="MDC7717881.1"/>
    <property type="molecule type" value="Genomic_DNA"/>
</dbReference>
<sequence>MKTLATLSLTLLLSPLALADNLIVDLGSPDRAAQLFSYPNCISNCPAPDSSLEQTVGHWLSQSVQRDGYTSAVRVYRNGDHLYADLNRAANPANADENKYPVPDDYSDAIRRYLDIGDIGYAKAEELKKTPQWQSDWRFFLTLGMALRNHNTVQLLHFPPDTVLNDTQDYLSAATTVRWGNLLGFNGVDVRQNGLYQTIDDIAPIAAPANAGAALEGVYDTFTPYTMALMQSWTAPKVGQSVPRPMVVLGSPARKWLASQFKLGTLKVGDQFPLDIGSNKQVPVAIGNHPSLIWNAGSDSQGISIMRQDLTVACWQAAMGKNPSADAKATMDSCTQTWKNEVQACRLYYTSIKNTSYATATQNCTPAVGKKR</sequence>
<keyword evidence="3" id="KW-1185">Reference proteome</keyword>
<feature type="chain" id="PRO_5045998158" evidence="1">
    <location>
        <begin position="20"/>
        <end position="372"/>
    </location>
</feature>
<protein>
    <submittedName>
        <fullName evidence="2">Uncharacterized protein</fullName>
    </submittedName>
</protein>
<proteinExistence type="predicted"/>
<dbReference type="RefSeq" id="WP_272752189.1">
    <property type="nucleotide sequence ID" value="NZ_JAQQLF010000013.1"/>
</dbReference>
<organism evidence="2 3">
    <name type="scientific">Vogesella aquatica</name>
    <dbReference type="NCBI Taxonomy" id="2984206"/>
    <lineage>
        <taxon>Bacteria</taxon>
        <taxon>Pseudomonadati</taxon>
        <taxon>Pseudomonadota</taxon>
        <taxon>Betaproteobacteria</taxon>
        <taxon>Neisseriales</taxon>
        <taxon>Chromobacteriaceae</taxon>
        <taxon>Vogesella</taxon>
    </lineage>
</organism>
<gene>
    <name evidence="2" type="ORF">PQU95_11730</name>
</gene>
<keyword evidence="1" id="KW-0732">Signal</keyword>
<evidence type="ECO:0000256" key="1">
    <source>
        <dbReference type="SAM" id="SignalP"/>
    </source>
</evidence>
<dbReference type="Proteomes" id="UP001219956">
    <property type="component" value="Unassembled WGS sequence"/>
</dbReference>
<accession>A0ABT5IZ78</accession>
<comment type="caution">
    <text evidence="2">The sequence shown here is derived from an EMBL/GenBank/DDBJ whole genome shotgun (WGS) entry which is preliminary data.</text>
</comment>
<reference evidence="2 3" key="1">
    <citation type="submission" date="2023-01" db="EMBL/GenBank/DDBJ databases">
        <title>Novel species of the genus Vogesella isolated from rivers.</title>
        <authorList>
            <person name="Lu H."/>
        </authorList>
    </citation>
    <scope>NUCLEOTIDE SEQUENCE [LARGE SCALE GENOMIC DNA]</scope>
    <source>
        <strain evidence="2 3">DC21W</strain>
    </source>
</reference>
<evidence type="ECO:0000313" key="3">
    <source>
        <dbReference type="Proteomes" id="UP001219956"/>
    </source>
</evidence>
<evidence type="ECO:0000313" key="2">
    <source>
        <dbReference type="EMBL" id="MDC7717881.1"/>
    </source>
</evidence>
<name>A0ABT5IZ78_9NEIS</name>